<dbReference type="AlphaFoldDB" id="A0A4Y7Q992"/>
<dbReference type="OrthoDB" id="3193718at2759"/>
<reference evidence="2 3" key="1">
    <citation type="submission" date="2018-06" db="EMBL/GenBank/DDBJ databases">
        <title>A transcriptomic atlas of mushroom development highlights an independent origin of complex multicellularity.</title>
        <authorList>
            <consortium name="DOE Joint Genome Institute"/>
            <person name="Krizsan K."/>
            <person name="Almasi E."/>
            <person name="Merenyi Z."/>
            <person name="Sahu N."/>
            <person name="Viragh M."/>
            <person name="Koszo T."/>
            <person name="Mondo S."/>
            <person name="Kiss B."/>
            <person name="Balint B."/>
            <person name="Kues U."/>
            <person name="Barry K."/>
            <person name="Hegedus J.C."/>
            <person name="Henrissat B."/>
            <person name="Johnson J."/>
            <person name="Lipzen A."/>
            <person name="Ohm R."/>
            <person name="Nagy I."/>
            <person name="Pangilinan J."/>
            <person name="Yan J."/>
            <person name="Xiong Y."/>
            <person name="Grigoriev I.V."/>
            <person name="Hibbett D.S."/>
            <person name="Nagy L.G."/>
        </authorList>
    </citation>
    <scope>NUCLEOTIDE SEQUENCE [LARGE SCALE GENOMIC DNA]</scope>
    <source>
        <strain evidence="2 3">SZMC22713</strain>
    </source>
</reference>
<protein>
    <recommendedName>
        <fullName evidence="4">Endoplasmic reticulum-based factor for assembly of V-ATPase</fullName>
    </recommendedName>
</protein>
<dbReference type="EMBL" id="ML170169">
    <property type="protein sequence ID" value="TDL23682.1"/>
    <property type="molecule type" value="Genomic_DNA"/>
</dbReference>
<keyword evidence="1" id="KW-1133">Transmembrane helix</keyword>
<feature type="transmembrane region" description="Helical" evidence="1">
    <location>
        <begin position="147"/>
        <end position="168"/>
    </location>
</feature>
<accession>A0A4Y7Q992</accession>
<evidence type="ECO:0000256" key="1">
    <source>
        <dbReference type="SAM" id="Phobius"/>
    </source>
</evidence>
<feature type="transmembrane region" description="Helical" evidence="1">
    <location>
        <begin position="115"/>
        <end position="135"/>
    </location>
</feature>
<evidence type="ECO:0008006" key="4">
    <source>
        <dbReference type="Google" id="ProtNLM"/>
    </source>
</evidence>
<dbReference type="GO" id="GO:0070072">
    <property type="term" value="P:vacuolar proton-transporting V-type ATPase complex assembly"/>
    <property type="evidence" value="ECO:0007669"/>
    <property type="project" value="InterPro"/>
</dbReference>
<dbReference type="InterPro" id="IPR021013">
    <property type="entry name" value="ATPase_Vma12"/>
</dbReference>
<name>A0A4Y7Q992_9AGAM</name>
<dbReference type="VEuPathDB" id="FungiDB:BD410DRAFT_838700"/>
<evidence type="ECO:0000313" key="2">
    <source>
        <dbReference type="EMBL" id="TDL23682.1"/>
    </source>
</evidence>
<keyword evidence="1" id="KW-0812">Transmembrane</keyword>
<proteinExistence type="predicted"/>
<dbReference type="Pfam" id="PF11712">
    <property type="entry name" value="Vma12"/>
    <property type="match status" value="1"/>
</dbReference>
<gene>
    <name evidence="2" type="ORF">BD410DRAFT_838700</name>
</gene>
<keyword evidence="1" id="KW-0472">Membrane</keyword>
<dbReference type="STRING" id="50990.A0A4Y7Q992"/>
<organism evidence="2 3">
    <name type="scientific">Rickenella mellea</name>
    <dbReference type="NCBI Taxonomy" id="50990"/>
    <lineage>
        <taxon>Eukaryota</taxon>
        <taxon>Fungi</taxon>
        <taxon>Dikarya</taxon>
        <taxon>Basidiomycota</taxon>
        <taxon>Agaricomycotina</taxon>
        <taxon>Agaricomycetes</taxon>
        <taxon>Hymenochaetales</taxon>
        <taxon>Rickenellaceae</taxon>
        <taxon>Rickenella</taxon>
    </lineage>
</organism>
<keyword evidence="3" id="KW-1185">Reference proteome</keyword>
<sequence>MPSVNSELTVSLEPFLQEELKPLIPILPSQISSRLSSEISLPEIHYELLSDISKWSRSDLGKASLQAQNLEPSAYSMVSLLAGTVTAPSSKPPPYTPPDTPEEAARYEINDKKTITAILNALLSIGGSGAATWWAADKSGWRGEWKVLLSLLVATVVAVSETILYIIWQSRKNRRPTKRVQHVVHGQKKMKQTDNSISDIPTAGDADVVGLRRRILATVPAEGDTHEAD</sequence>
<evidence type="ECO:0000313" key="3">
    <source>
        <dbReference type="Proteomes" id="UP000294933"/>
    </source>
</evidence>
<dbReference type="Proteomes" id="UP000294933">
    <property type="component" value="Unassembled WGS sequence"/>
</dbReference>